<keyword evidence="8" id="KW-0472">Membrane</keyword>
<sequence>MTIIRADNIYYGYKKNSSIIKGLSLEIDNNITALIGENGSGKTTLGKLLCGIFKPTQGTVYINNEPTNNMSLGEIGKTIGYLFQNPNRQIFALTVKEQMLFVDQIMDKDDIESKTRMENILNYFDLHEKLNEYTYRLSQGEKQRLALASIILSNPRYLILDEPTTGLDIIRKQRLADYIKDIKVEDIGILIISHDMEFVNENADRIITLSKGEIIHDTK</sequence>
<comment type="caution">
    <text evidence="10">The sequence shown here is derived from an EMBL/GenBank/DDBJ whole genome shotgun (WGS) entry which is preliminary data.</text>
</comment>
<dbReference type="AlphaFoldDB" id="A0A9W5YEF2"/>
<evidence type="ECO:0000256" key="4">
    <source>
        <dbReference type="ARBA" id="ARBA00022475"/>
    </source>
</evidence>
<keyword evidence="3" id="KW-0813">Transport</keyword>
<dbReference type="InterPro" id="IPR003439">
    <property type="entry name" value="ABC_transporter-like_ATP-bd"/>
</dbReference>
<reference evidence="10" key="1">
    <citation type="submission" date="2022-06" db="EMBL/GenBank/DDBJ databases">
        <title>Vallitalea longa sp. nov., an anaerobic bacterium isolated from marine sediment.</title>
        <authorList>
            <person name="Hirano S."/>
            <person name="Terahara T."/>
            <person name="Mori K."/>
            <person name="Hamada M."/>
            <person name="Matsumoto R."/>
            <person name="Kobayashi T."/>
        </authorList>
    </citation>
    <scope>NUCLEOTIDE SEQUENCE</scope>
    <source>
        <strain evidence="10">SH18-1</strain>
    </source>
</reference>
<evidence type="ECO:0000256" key="7">
    <source>
        <dbReference type="ARBA" id="ARBA00022967"/>
    </source>
</evidence>
<dbReference type="Pfam" id="PF00005">
    <property type="entry name" value="ABC_tran"/>
    <property type="match status" value="1"/>
</dbReference>
<name>A0A9W5YEF2_9FIRM</name>
<dbReference type="Gene3D" id="3.40.50.300">
    <property type="entry name" value="P-loop containing nucleotide triphosphate hydrolases"/>
    <property type="match status" value="1"/>
</dbReference>
<dbReference type="GO" id="GO:0005524">
    <property type="term" value="F:ATP binding"/>
    <property type="evidence" value="ECO:0007669"/>
    <property type="project" value="UniProtKB-KW"/>
</dbReference>
<gene>
    <name evidence="10" type="ORF">SH1V18_34900</name>
</gene>
<organism evidence="10 11">
    <name type="scientific">Vallitalea longa</name>
    <dbReference type="NCBI Taxonomy" id="2936439"/>
    <lineage>
        <taxon>Bacteria</taxon>
        <taxon>Bacillati</taxon>
        <taxon>Bacillota</taxon>
        <taxon>Clostridia</taxon>
        <taxon>Lachnospirales</taxon>
        <taxon>Vallitaleaceae</taxon>
        <taxon>Vallitalea</taxon>
    </lineage>
</organism>
<dbReference type="InterPro" id="IPR015856">
    <property type="entry name" value="ABC_transpr_CbiO/EcfA_su"/>
</dbReference>
<keyword evidence="7" id="KW-1278">Translocase</keyword>
<dbReference type="RefSeq" id="WP_281817641.1">
    <property type="nucleotide sequence ID" value="NZ_BRLB01000013.1"/>
</dbReference>
<dbReference type="InterPro" id="IPR003593">
    <property type="entry name" value="AAA+_ATPase"/>
</dbReference>
<accession>A0A9W5YEF2</accession>
<proteinExistence type="inferred from homology"/>
<dbReference type="Proteomes" id="UP001144256">
    <property type="component" value="Unassembled WGS sequence"/>
</dbReference>
<dbReference type="PROSITE" id="PS50893">
    <property type="entry name" value="ABC_TRANSPORTER_2"/>
    <property type="match status" value="1"/>
</dbReference>
<feature type="domain" description="ABC transporter" evidence="9">
    <location>
        <begin position="4"/>
        <end position="219"/>
    </location>
</feature>
<dbReference type="GO" id="GO:0042626">
    <property type="term" value="F:ATPase-coupled transmembrane transporter activity"/>
    <property type="evidence" value="ECO:0007669"/>
    <property type="project" value="TreeGrafter"/>
</dbReference>
<evidence type="ECO:0000256" key="2">
    <source>
        <dbReference type="ARBA" id="ARBA00005417"/>
    </source>
</evidence>
<dbReference type="SMART" id="SM00382">
    <property type="entry name" value="AAA"/>
    <property type="match status" value="1"/>
</dbReference>
<evidence type="ECO:0000259" key="9">
    <source>
        <dbReference type="PROSITE" id="PS50893"/>
    </source>
</evidence>
<dbReference type="CDD" id="cd03225">
    <property type="entry name" value="ABC_cobalt_CbiO_domain1"/>
    <property type="match status" value="1"/>
</dbReference>
<dbReference type="PANTHER" id="PTHR43553">
    <property type="entry name" value="HEAVY METAL TRANSPORTER"/>
    <property type="match status" value="1"/>
</dbReference>
<dbReference type="PROSITE" id="PS00211">
    <property type="entry name" value="ABC_TRANSPORTER_1"/>
    <property type="match status" value="1"/>
</dbReference>
<evidence type="ECO:0000256" key="3">
    <source>
        <dbReference type="ARBA" id="ARBA00022448"/>
    </source>
</evidence>
<dbReference type="EMBL" id="BRLB01000013">
    <property type="protein sequence ID" value="GKX31010.1"/>
    <property type="molecule type" value="Genomic_DNA"/>
</dbReference>
<dbReference type="InterPro" id="IPR017871">
    <property type="entry name" value="ABC_transporter-like_CS"/>
</dbReference>
<evidence type="ECO:0000256" key="8">
    <source>
        <dbReference type="ARBA" id="ARBA00023136"/>
    </source>
</evidence>
<keyword evidence="4" id="KW-1003">Cell membrane</keyword>
<comment type="subcellular location">
    <subcellularLocation>
        <location evidence="1">Cell membrane</location>
        <topology evidence="1">Peripheral membrane protein</topology>
    </subcellularLocation>
</comment>
<evidence type="ECO:0000256" key="1">
    <source>
        <dbReference type="ARBA" id="ARBA00004202"/>
    </source>
</evidence>
<evidence type="ECO:0000313" key="11">
    <source>
        <dbReference type="Proteomes" id="UP001144256"/>
    </source>
</evidence>
<evidence type="ECO:0000256" key="5">
    <source>
        <dbReference type="ARBA" id="ARBA00022741"/>
    </source>
</evidence>
<comment type="similarity">
    <text evidence="2">Belongs to the ABC transporter superfamily.</text>
</comment>
<evidence type="ECO:0000313" key="10">
    <source>
        <dbReference type="EMBL" id="GKX31010.1"/>
    </source>
</evidence>
<dbReference type="InterPro" id="IPR050095">
    <property type="entry name" value="ECF_ABC_transporter_ATP-bd"/>
</dbReference>
<keyword evidence="5" id="KW-0547">Nucleotide-binding</keyword>
<keyword evidence="6 10" id="KW-0067">ATP-binding</keyword>
<keyword evidence="11" id="KW-1185">Reference proteome</keyword>
<dbReference type="GO" id="GO:0016887">
    <property type="term" value="F:ATP hydrolysis activity"/>
    <property type="evidence" value="ECO:0007669"/>
    <property type="project" value="InterPro"/>
</dbReference>
<dbReference type="GO" id="GO:0043190">
    <property type="term" value="C:ATP-binding cassette (ABC) transporter complex"/>
    <property type="evidence" value="ECO:0007669"/>
    <property type="project" value="TreeGrafter"/>
</dbReference>
<evidence type="ECO:0000256" key="6">
    <source>
        <dbReference type="ARBA" id="ARBA00022840"/>
    </source>
</evidence>
<dbReference type="InterPro" id="IPR027417">
    <property type="entry name" value="P-loop_NTPase"/>
</dbReference>
<dbReference type="SUPFAM" id="SSF52540">
    <property type="entry name" value="P-loop containing nucleoside triphosphate hydrolases"/>
    <property type="match status" value="1"/>
</dbReference>
<protein>
    <submittedName>
        <fullName evidence="10">ABC transporter ATP-binding protein</fullName>
    </submittedName>
</protein>